<protein>
    <submittedName>
        <fullName evidence="1">Uncharacterized protein</fullName>
    </submittedName>
</protein>
<name>A0A4Y2BRV8_ARAVE</name>
<dbReference type="EMBL" id="BGPR01000105">
    <property type="protein sequence ID" value="GBL94788.1"/>
    <property type="molecule type" value="Genomic_DNA"/>
</dbReference>
<organism evidence="1 2">
    <name type="scientific">Araneus ventricosus</name>
    <name type="common">Orbweaver spider</name>
    <name type="synonym">Epeira ventricosa</name>
    <dbReference type="NCBI Taxonomy" id="182803"/>
    <lineage>
        <taxon>Eukaryota</taxon>
        <taxon>Metazoa</taxon>
        <taxon>Ecdysozoa</taxon>
        <taxon>Arthropoda</taxon>
        <taxon>Chelicerata</taxon>
        <taxon>Arachnida</taxon>
        <taxon>Araneae</taxon>
        <taxon>Araneomorphae</taxon>
        <taxon>Entelegynae</taxon>
        <taxon>Araneoidea</taxon>
        <taxon>Araneidae</taxon>
        <taxon>Araneus</taxon>
    </lineage>
</organism>
<dbReference type="Proteomes" id="UP000499080">
    <property type="component" value="Unassembled WGS sequence"/>
</dbReference>
<reference evidence="1 2" key="1">
    <citation type="journal article" date="2019" name="Sci. Rep.">
        <title>Orb-weaving spider Araneus ventricosus genome elucidates the spidroin gene catalogue.</title>
        <authorList>
            <person name="Kono N."/>
            <person name="Nakamura H."/>
            <person name="Ohtoshi R."/>
            <person name="Moran D.A.P."/>
            <person name="Shinohara A."/>
            <person name="Yoshida Y."/>
            <person name="Fujiwara M."/>
            <person name="Mori M."/>
            <person name="Tomita M."/>
            <person name="Arakawa K."/>
        </authorList>
    </citation>
    <scope>NUCLEOTIDE SEQUENCE [LARGE SCALE GENOMIC DNA]</scope>
</reference>
<proteinExistence type="predicted"/>
<dbReference type="AlphaFoldDB" id="A0A4Y2BRV8"/>
<evidence type="ECO:0000313" key="1">
    <source>
        <dbReference type="EMBL" id="GBL94788.1"/>
    </source>
</evidence>
<keyword evidence="2" id="KW-1185">Reference proteome</keyword>
<evidence type="ECO:0000313" key="2">
    <source>
        <dbReference type="Proteomes" id="UP000499080"/>
    </source>
</evidence>
<gene>
    <name evidence="1" type="ORF">AVEN_244767_1</name>
</gene>
<comment type="caution">
    <text evidence="1">The sequence shown here is derived from an EMBL/GenBank/DDBJ whole genome shotgun (WGS) entry which is preliminary data.</text>
</comment>
<accession>A0A4Y2BRV8</accession>
<sequence>MPMQAKWRNTLNKCFKCLVGLKRVFEMITIHNEYCFQQIPIMTTISNLGIQEHLSIAVVDLDEPHLASKMSNASSNNTAVSATRTSHALSLLETVTSANFSEEMSASLTNSSKKEL</sequence>